<dbReference type="Pfam" id="PF12781">
    <property type="entry name" value="AAA_9"/>
    <property type="match status" value="1"/>
</dbReference>
<accession>A0A2J8AF27</accession>
<dbReference type="GO" id="GO:0008569">
    <property type="term" value="F:minus-end-directed microtubule motor activity"/>
    <property type="evidence" value="ECO:0007669"/>
    <property type="project" value="TreeGrafter"/>
</dbReference>
<dbReference type="Proteomes" id="UP000236333">
    <property type="component" value="Unassembled WGS sequence"/>
</dbReference>
<reference evidence="3 4" key="1">
    <citation type="journal article" date="2017" name="Mol. Biol. Evol.">
        <title>The 4-celled Tetrabaena socialis nuclear genome reveals the essential components for genetic control of cell number at the origin of multicellularity in the volvocine lineage.</title>
        <authorList>
            <person name="Featherston J."/>
            <person name="Arakaki Y."/>
            <person name="Hanschen E.R."/>
            <person name="Ferris P.J."/>
            <person name="Michod R.E."/>
            <person name="Olson B.J.S.C."/>
            <person name="Nozaki H."/>
            <person name="Durand P.M."/>
        </authorList>
    </citation>
    <scope>NUCLEOTIDE SEQUENCE [LARGE SCALE GENOMIC DNA]</scope>
    <source>
        <strain evidence="3 4">NIES-571</strain>
    </source>
</reference>
<evidence type="ECO:0000256" key="1">
    <source>
        <dbReference type="SAM" id="MobiDB-lite"/>
    </source>
</evidence>
<evidence type="ECO:0000313" key="3">
    <source>
        <dbReference type="EMBL" id="PNH11127.1"/>
    </source>
</evidence>
<feature type="region of interest" description="Disordered" evidence="1">
    <location>
        <begin position="440"/>
        <end position="469"/>
    </location>
</feature>
<dbReference type="GO" id="GO:0045505">
    <property type="term" value="F:dynein intermediate chain binding"/>
    <property type="evidence" value="ECO:0007669"/>
    <property type="project" value="InterPro"/>
</dbReference>
<feature type="region of interest" description="Disordered" evidence="1">
    <location>
        <begin position="388"/>
        <end position="411"/>
    </location>
</feature>
<dbReference type="PANTHER" id="PTHR10676">
    <property type="entry name" value="DYNEIN HEAVY CHAIN FAMILY PROTEIN"/>
    <property type="match status" value="1"/>
</dbReference>
<dbReference type="InterPro" id="IPR026983">
    <property type="entry name" value="DHC"/>
</dbReference>
<proteinExistence type="predicted"/>
<dbReference type="PANTHER" id="PTHR10676:SF396">
    <property type="entry name" value="DYNEIN AXONEMAL HEAVY CHAIN 1"/>
    <property type="match status" value="1"/>
</dbReference>
<dbReference type="GO" id="GO:0051959">
    <property type="term" value="F:dynein light intermediate chain binding"/>
    <property type="evidence" value="ECO:0007669"/>
    <property type="project" value="InterPro"/>
</dbReference>
<name>A0A2J8AF27_9CHLO</name>
<dbReference type="Gene3D" id="3.40.50.300">
    <property type="entry name" value="P-loop containing nucleotide triphosphate hydrolases"/>
    <property type="match status" value="1"/>
</dbReference>
<feature type="domain" description="Dynein heavy chain ATP-binding dynein motor region" evidence="2">
    <location>
        <begin position="76"/>
        <end position="156"/>
    </location>
</feature>
<gene>
    <name evidence="3" type="ORF">TSOC_002071</name>
</gene>
<feature type="compositionally biased region" description="Gly residues" evidence="1">
    <location>
        <begin position="442"/>
        <end position="453"/>
    </location>
</feature>
<dbReference type="OrthoDB" id="540117at2759"/>
<dbReference type="InterPro" id="IPR042219">
    <property type="entry name" value="AAA_lid_11_sf"/>
</dbReference>
<dbReference type="GO" id="GO:0030286">
    <property type="term" value="C:dynein complex"/>
    <property type="evidence" value="ECO:0007669"/>
    <property type="project" value="InterPro"/>
</dbReference>
<dbReference type="EMBL" id="PGGS01000037">
    <property type="protein sequence ID" value="PNH11127.1"/>
    <property type="molecule type" value="Genomic_DNA"/>
</dbReference>
<organism evidence="3 4">
    <name type="scientific">Tetrabaena socialis</name>
    <dbReference type="NCBI Taxonomy" id="47790"/>
    <lineage>
        <taxon>Eukaryota</taxon>
        <taxon>Viridiplantae</taxon>
        <taxon>Chlorophyta</taxon>
        <taxon>core chlorophytes</taxon>
        <taxon>Chlorophyceae</taxon>
        <taxon>CS clade</taxon>
        <taxon>Chlamydomonadales</taxon>
        <taxon>Tetrabaenaceae</taxon>
        <taxon>Tetrabaena</taxon>
    </lineage>
</organism>
<protein>
    <submittedName>
        <fullName evidence="3">Cytoplasmic dynein 2 heavy chain 1</fullName>
    </submittedName>
</protein>
<evidence type="ECO:0000313" key="4">
    <source>
        <dbReference type="Proteomes" id="UP000236333"/>
    </source>
</evidence>
<dbReference type="AlphaFoldDB" id="A0A2J8AF27"/>
<evidence type="ECO:0000259" key="2">
    <source>
        <dbReference type="Pfam" id="PF12781"/>
    </source>
</evidence>
<sequence>MDDLTEQLLARKLVGDTRGAVAIRLGDTSIPYHKEWVRGAACHAVRLGGACWSVPDAACVVLVGQTLGWERERGCGFQLFVTTRLRSPRFPFDVLRHVTVVNFSITRGQLCELLITSTLRHEQPELEAEHLLLTRSRAKGEADLAELEDQVLQVMSIVTAQQQQAPSAPSAAQQLQALGYGSHGGAGAASASGAAASASAASSPLPPALTPALLGAASSSPSPSGTDLDSSLSGLLHVAGHCLYGGKVTDDWDRRLLVCLLRQQLLPGVAPAAATVESLFPDKLAACTSDLAVVAKELRNMAIPRDDPRLVGLSAGAAAMRSAQYTRHVLDTLKRVQLLRGNDEGDTTRPLHLALSVCQDLFKQLPMHPLPAARSGWVELVAAAGGAGGSAWGAPSEGPGSAGGGGGGGSGGGRAVAFGPGSARAGAAAGAMSRRVRMAGRGAAGGGDGGSGGEEAEEQRRRQAQASAAASAAALHLPRYKAIKMSEEMSGPARERWEATHPVMQRTMVQVFNDELDCYSAVLAAVHGSIRAVNAAVKGYEGASETVGETVQQLAKGQVGPGGAGGFAAAGCSQDRHRHDGVLSGRYGVMASMGEDATALLSKLKRTGKPAEWVEDAALRLSRETDLIKQHVLDASDERVVPLVEKILAGAAAAGTAARSVGAGEIKFKEIYLLSATSDPTQPFKVVRLANASKSQVVHTVGLMGGISLVPRADLDALTTQDDPDALGGMTIPALSDVELEEGGKFVVVYADMPLGMEVKEISDWKGHTIESHENEAAEHGVEWLRAHGCDDVRRVCVKVFQGKVRGVKVEVDAMVAASNCVAVIEAKVVLEQRYAEELAEKVEVIKLLANGEHPPPCVSPLLDGSSGQVKRLLPVLVGQTVTSNTTNANALIQTCKAEGIEIWLVNGKGLDVGNSCFPSPYTHTFGSGSAACASAPMHAFHRTVSVVIGRTLCRTPVVACRPVRVPAVGMQHHAPAVM</sequence>
<dbReference type="GO" id="GO:0060294">
    <property type="term" value="P:cilium movement involved in cell motility"/>
    <property type="evidence" value="ECO:0007669"/>
    <property type="project" value="TreeGrafter"/>
</dbReference>
<dbReference type="GO" id="GO:0097729">
    <property type="term" value="C:9+2 motile cilium"/>
    <property type="evidence" value="ECO:0007669"/>
    <property type="project" value="TreeGrafter"/>
</dbReference>
<feature type="compositionally biased region" description="Gly residues" evidence="1">
    <location>
        <begin position="400"/>
        <end position="411"/>
    </location>
</feature>
<dbReference type="Gene3D" id="1.10.8.720">
    <property type="entry name" value="Region D6 of dynein motor"/>
    <property type="match status" value="1"/>
</dbReference>
<dbReference type="InterPro" id="IPR027417">
    <property type="entry name" value="P-loop_NTPase"/>
</dbReference>
<keyword evidence="4" id="KW-1185">Reference proteome</keyword>
<dbReference type="InterPro" id="IPR035706">
    <property type="entry name" value="AAA_9"/>
</dbReference>
<comment type="caution">
    <text evidence="3">The sequence shown here is derived from an EMBL/GenBank/DDBJ whole genome shotgun (WGS) entry which is preliminary data.</text>
</comment>